<dbReference type="AlphaFoldDB" id="A0A368GM23"/>
<dbReference type="EMBL" id="JOJR01000103">
    <property type="protein sequence ID" value="RCN45384.1"/>
    <property type="molecule type" value="Genomic_DNA"/>
</dbReference>
<dbReference type="STRING" id="29170.A0A368GM23"/>
<accession>A0A368GM23</accession>
<proteinExistence type="predicted"/>
<comment type="caution">
    <text evidence="1">The sequence shown here is derived from an EMBL/GenBank/DDBJ whole genome shotgun (WGS) entry which is preliminary data.</text>
</comment>
<sequence>MQARTFYQGGYQFPSEQWQCTFVPLDAVFTVKSYRSLEGKRVFSAIKADGQNDSDDYDSLCMDDEVRAVADAVFETYKEVETIAKALNYYINKPGWAYLVYELGEPPSIVYASNILQDPNVCMRSYWMLSNGQFAQFQLLAGKVE</sequence>
<dbReference type="OrthoDB" id="5833909at2759"/>
<dbReference type="Proteomes" id="UP000252519">
    <property type="component" value="Unassembled WGS sequence"/>
</dbReference>
<reference evidence="1 2" key="1">
    <citation type="submission" date="2014-10" db="EMBL/GenBank/DDBJ databases">
        <title>Draft genome of the hookworm Ancylostoma caninum.</title>
        <authorList>
            <person name="Mitreva M."/>
        </authorList>
    </citation>
    <scope>NUCLEOTIDE SEQUENCE [LARGE SCALE GENOMIC DNA]</scope>
    <source>
        <strain evidence="1 2">Baltimore</strain>
    </source>
</reference>
<protein>
    <submittedName>
        <fullName evidence="1">Uncharacterized protein</fullName>
    </submittedName>
</protein>
<keyword evidence="2" id="KW-1185">Reference proteome</keyword>
<evidence type="ECO:0000313" key="2">
    <source>
        <dbReference type="Proteomes" id="UP000252519"/>
    </source>
</evidence>
<name>A0A368GM23_ANCCA</name>
<evidence type="ECO:0000313" key="1">
    <source>
        <dbReference type="EMBL" id="RCN45384.1"/>
    </source>
</evidence>
<organism evidence="1 2">
    <name type="scientific">Ancylostoma caninum</name>
    <name type="common">Dog hookworm</name>
    <dbReference type="NCBI Taxonomy" id="29170"/>
    <lineage>
        <taxon>Eukaryota</taxon>
        <taxon>Metazoa</taxon>
        <taxon>Ecdysozoa</taxon>
        <taxon>Nematoda</taxon>
        <taxon>Chromadorea</taxon>
        <taxon>Rhabditida</taxon>
        <taxon>Rhabditina</taxon>
        <taxon>Rhabditomorpha</taxon>
        <taxon>Strongyloidea</taxon>
        <taxon>Ancylostomatidae</taxon>
        <taxon>Ancylostomatinae</taxon>
        <taxon>Ancylostoma</taxon>
    </lineage>
</organism>
<gene>
    <name evidence="1" type="ORF">ANCCAN_08605</name>
</gene>